<gene>
    <name evidence="1" type="ORF">B296_00001088</name>
</gene>
<dbReference type="Proteomes" id="UP000287651">
    <property type="component" value="Unassembled WGS sequence"/>
</dbReference>
<reference evidence="1 2" key="1">
    <citation type="journal article" date="2014" name="Agronomy (Basel)">
        <title>A Draft Genome Sequence for Ensete ventricosum, the Drought-Tolerant Tree Against Hunger.</title>
        <authorList>
            <person name="Harrison J."/>
            <person name="Moore K.A."/>
            <person name="Paszkiewicz K."/>
            <person name="Jones T."/>
            <person name="Grant M."/>
            <person name="Ambacheew D."/>
            <person name="Muzemil S."/>
            <person name="Studholme D.J."/>
        </authorList>
    </citation>
    <scope>NUCLEOTIDE SEQUENCE [LARGE SCALE GENOMIC DNA]</scope>
</reference>
<sequence length="114" mass="12428">MHPLRFPNSGIKSKWLARKVLLARGEAAGVIVGGKGSRCLLRGSSGVEGEYGRLHMTGITRVVIDKSCLPFRLSVVGRAPRDYTKMPIGSRSPLGVCRRLSSHVSRVSRDSLKK</sequence>
<evidence type="ECO:0000313" key="1">
    <source>
        <dbReference type="EMBL" id="RRT46619.1"/>
    </source>
</evidence>
<dbReference type="EMBL" id="AMZH03015068">
    <property type="protein sequence ID" value="RRT46619.1"/>
    <property type="molecule type" value="Genomic_DNA"/>
</dbReference>
<organism evidence="1 2">
    <name type="scientific">Ensete ventricosum</name>
    <name type="common">Abyssinian banana</name>
    <name type="synonym">Musa ensete</name>
    <dbReference type="NCBI Taxonomy" id="4639"/>
    <lineage>
        <taxon>Eukaryota</taxon>
        <taxon>Viridiplantae</taxon>
        <taxon>Streptophyta</taxon>
        <taxon>Embryophyta</taxon>
        <taxon>Tracheophyta</taxon>
        <taxon>Spermatophyta</taxon>
        <taxon>Magnoliopsida</taxon>
        <taxon>Liliopsida</taxon>
        <taxon>Zingiberales</taxon>
        <taxon>Musaceae</taxon>
        <taxon>Ensete</taxon>
    </lineage>
</organism>
<evidence type="ECO:0000313" key="2">
    <source>
        <dbReference type="Proteomes" id="UP000287651"/>
    </source>
</evidence>
<name>A0A426Y4C3_ENSVE</name>
<accession>A0A426Y4C3</accession>
<comment type="caution">
    <text evidence="1">The sequence shown here is derived from an EMBL/GenBank/DDBJ whole genome shotgun (WGS) entry which is preliminary data.</text>
</comment>
<protein>
    <submittedName>
        <fullName evidence="1">Uncharacterized protein</fullName>
    </submittedName>
</protein>
<dbReference type="AlphaFoldDB" id="A0A426Y4C3"/>
<proteinExistence type="predicted"/>